<organism evidence="7 8">
    <name type="scientific">Anthostomella pinea</name>
    <dbReference type="NCBI Taxonomy" id="933095"/>
    <lineage>
        <taxon>Eukaryota</taxon>
        <taxon>Fungi</taxon>
        <taxon>Dikarya</taxon>
        <taxon>Ascomycota</taxon>
        <taxon>Pezizomycotina</taxon>
        <taxon>Sordariomycetes</taxon>
        <taxon>Xylariomycetidae</taxon>
        <taxon>Xylariales</taxon>
        <taxon>Xylariaceae</taxon>
        <taxon>Anthostomella</taxon>
    </lineage>
</organism>
<name>A0AAI8VDE8_9PEZI</name>
<dbReference type="EMBL" id="CAUWAG010000004">
    <property type="protein sequence ID" value="CAJ2502360.1"/>
    <property type="molecule type" value="Genomic_DNA"/>
</dbReference>
<dbReference type="PANTHER" id="PTHR24409">
    <property type="entry name" value="ZINC FINGER PROTEIN 142"/>
    <property type="match status" value="1"/>
</dbReference>
<dbReference type="GO" id="GO:0005634">
    <property type="term" value="C:nucleus"/>
    <property type="evidence" value="ECO:0007669"/>
    <property type="project" value="TreeGrafter"/>
</dbReference>
<keyword evidence="8" id="KW-1185">Reference proteome</keyword>
<dbReference type="Proteomes" id="UP001295740">
    <property type="component" value="Unassembled WGS sequence"/>
</dbReference>
<gene>
    <name evidence="7" type="ORF">KHLLAP_LOCUS2828</name>
</gene>
<keyword evidence="2" id="KW-0677">Repeat</keyword>
<dbReference type="Pfam" id="PF13912">
    <property type="entry name" value="zf-C2H2_6"/>
    <property type="match status" value="1"/>
</dbReference>
<accession>A0AAI8VDE8</accession>
<keyword evidence="4" id="KW-0862">Zinc</keyword>
<dbReference type="GO" id="GO:0000977">
    <property type="term" value="F:RNA polymerase II transcription regulatory region sequence-specific DNA binding"/>
    <property type="evidence" value="ECO:0007669"/>
    <property type="project" value="TreeGrafter"/>
</dbReference>
<dbReference type="InterPro" id="IPR013087">
    <property type="entry name" value="Znf_C2H2_type"/>
</dbReference>
<evidence type="ECO:0000256" key="2">
    <source>
        <dbReference type="ARBA" id="ARBA00022737"/>
    </source>
</evidence>
<evidence type="ECO:0000313" key="7">
    <source>
        <dbReference type="EMBL" id="CAJ2502360.1"/>
    </source>
</evidence>
<evidence type="ECO:0000259" key="6">
    <source>
        <dbReference type="PROSITE" id="PS50157"/>
    </source>
</evidence>
<dbReference type="GO" id="GO:0008270">
    <property type="term" value="F:zinc ion binding"/>
    <property type="evidence" value="ECO:0007669"/>
    <property type="project" value="UniProtKB-KW"/>
</dbReference>
<keyword evidence="3 5" id="KW-0863">Zinc-finger</keyword>
<keyword evidence="1" id="KW-0479">Metal-binding</keyword>
<dbReference type="SUPFAM" id="SSF57667">
    <property type="entry name" value="beta-beta-alpha zinc fingers"/>
    <property type="match status" value="3"/>
</dbReference>
<dbReference type="InterPro" id="IPR036236">
    <property type="entry name" value="Znf_C2H2_sf"/>
</dbReference>
<feature type="domain" description="C2H2-type" evidence="6">
    <location>
        <begin position="219"/>
        <end position="248"/>
    </location>
</feature>
<sequence>MYRCQTCSARFYSKSGREEHMDDYSHWRCDWCDRTFRTERACDQHMITTGHMKKVFLYPCDTCNVVFRYEDDADEHMEDLDHWKYPYSCDTNLTFRHEQHAYEHMEEKGRHGNYCSDCDRHFVNENALKMYMRSRTHQGTTVSCPFCKVNHVTASGLSHYLETGSCAKAPRLNRDTILRIIRERDPNGLITNKQLTYHGGGGTTSTYEATDQAWNGSCWECYMCHRGFRTSHALNQHLKSSAHQQKEYHCPNRRCGKEFKALAGLFNHLESETCAFMRFENVQKQVEKVSGVNKLIAFG</sequence>
<dbReference type="AlphaFoldDB" id="A0AAI8VDE8"/>
<dbReference type="GO" id="GO:0000981">
    <property type="term" value="F:DNA-binding transcription factor activity, RNA polymerase II-specific"/>
    <property type="evidence" value="ECO:0007669"/>
    <property type="project" value="TreeGrafter"/>
</dbReference>
<evidence type="ECO:0000256" key="3">
    <source>
        <dbReference type="ARBA" id="ARBA00022771"/>
    </source>
</evidence>
<evidence type="ECO:0000313" key="8">
    <source>
        <dbReference type="Proteomes" id="UP001295740"/>
    </source>
</evidence>
<comment type="caution">
    <text evidence="7">The sequence shown here is derived from an EMBL/GenBank/DDBJ whole genome shotgun (WGS) entry which is preliminary data.</text>
</comment>
<protein>
    <submittedName>
        <fullName evidence="7">Uu.00g097540.m01.CDS01</fullName>
    </submittedName>
</protein>
<evidence type="ECO:0000256" key="4">
    <source>
        <dbReference type="ARBA" id="ARBA00022833"/>
    </source>
</evidence>
<proteinExistence type="predicted"/>
<dbReference type="PROSITE" id="PS50157">
    <property type="entry name" value="ZINC_FINGER_C2H2_2"/>
    <property type="match status" value="2"/>
</dbReference>
<dbReference type="PANTHER" id="PTHR24409:SF356">
    <property type="entry name" value="C2H2 FINGER DOMAIN TRANSCRIPTION FACTOR (EUROFUNG)"/>
    <property type="match status" value="1"/>
</dbReference>
<dbReference type="Gene3D" id="3.30.160.60">
    <property type="entry name" value="Classic Zinc Finger"/>
    <property type="match status" value="2"/>
</dbReference>
<dbReference type="SMART" id="SM00355">
    <property type="entry name" value="ZnF_C2H2"/>
    <property type="match status" value="6"/>
</dbReference>
<dbReference type="Pfam" id="PF12874">
    <property type="entry name" value="zf-met"/>
    <property type="match status" value="1"/>
</dbReference>
<evidence type="ECO:0000256" key="1">
    <source>
        <dbReference type="ARBA" id="ARBA00022723"/>
    </source>
</evidence>
<dbReference type="PROSITE" id="PS00028">
    <property type="entry name" value="ZINC_FINGER_C2H2_1"/>
    <property type="match status" value="4"/>
</dbReference>
<evidence type="ECO:0000256" key="5">
    <source>
        <dbReference type="PROSITE-ProRule" id="PRU00042"/>
    </source>
</evidence>
<reference evidence="7" key="1">
    <citation type="submission" date="2023-10" db="EMBL/GenBank/DDBJ databases">
        <authorList>
            <person name="Hackl T."/>
        </authorList>
    </citation>
    <scope>NUCLEOTIDE SEQUENCE</scope>
</reference>
<feature type="domain" description="C2H2-type" evidence="6">
    <location>
        <begin position="113"/>
        <end position="142"/>
    </location>
</feature>